<dbReference type="Proteomes" id="UP000198519">
    <property type="component" value="Unassembled WGS sequence"/>
</dbReference>
<proteinExistence type="predicted"/>
<evidence type="ECO:0000256" key="1">
    <source>
        <dbReference type="SAM" id="SignalP"/>
    </source>
</evidence>
<dbReference type="Pfam" id="PF14343">
    <property type="entry name" value="PrcB_C"/>
    <property type="match status" value="1"/>
</dbReference>
<evidence type="ECO:0000313" key="3">
    <source>
        <dbReference type="EMBL" id="SFM39195.1"/>
    </source>
</evidence>
<evidence type="ECO:0000259" key="2">
    <source>
        <dbReference type="Pfam" id="PF14343"/>
    </source>
</evidence>
<sequence>MSVLKTGLRAGAVALSLTALSLAGCASHLESTGGGSPLARQVTASEHCGLTAPGLLYLTGVDQVQALAGLPEQTVSLASAAELDFSREHLAIVALGQQNTGGHGVTLVGSEQVGDELRLEVAVSRPQPGGMVIQVMTTPCTVLAVTANGWRELMVHGENMNPMRRSR</sequence>
<name>A0A1I4QHM9_9GAMM</name>
<dbReference type="STRING" id="488535.SAMN04487963_2381"/>
<protein>
    <submittedName>
        <fullName evidence="3">PrcB C-terminal</fullName>
    </submittedName>
</protein>
<keyword evidence="1" id="KW-0732">Signal</keyword>
<feature type="signal peptide" evidence="1">
    <location>
        <begin position="1"/>
        <end position="23"/>
    </location>
</feature>
<dbReference type="RefSeq" id="WP_092022787.1">
    <property type="nucleotide sequence ID" value="NZ_FOUE01000003.1"/>
</dbReference>
<feature type="chain" id="PRO_5011796526" evidence="1">
    <location>
        <begin position="24"/>
        <end position="167"/>
    </location>
</feature>
<dbReference type="PROSITE" id="PS51257">
    <property type="entry name" value="PROKAR_LIPOPROTEIN"/>
    <property type="match status" value="1"/>
</dbReference>
<feature type="domain" description="PrcB C-terminal" evidence="2">
    <location>
        <begin position="92"/>
        <end position="145"/>
    </location>
</feature>
<reference evidence="4" key="1">
    <citation type="submission" date="2016-10" db="EMBL/GenBank/DDBJ databases">
        <authorList>
            <person name="Varghese N."/>
            <person name="Submissions S."/>
        </authorList>
    </citation>
    <scope>NUCLEOTIDE SEQUENCE [LARGE SCALE GENOMIC DNA]</scope>
    <source>
        <strain evidence="4">CGMCC 1.7061</strain>
    </source>
</reference>
<organism evidence="3 4">
    <name type="scientific">Marinobacter zhejiangensis</name>
    <dbReference type="NCBI Taxonomy" id="488535"/>
    <lineage>
        <taxon>Bacteria</taxon>
        <taxon>Pseudomonadati</taxon>
        <taxon>Pseudomonadota</taxon>
        <taxon>Gammaproteobacteria</taxon>
        <taxon>Pseudomonadales</taxon>
        <taxon>Marinobacteraceae</taxon>
        <taxon>Marinobacter</taxon>
    </lineage>
</organism>
<dbReference type="InterPro" id="IPR025748">
    <property type="entry name" value="PrcB_C_dom"/>
</dbReference>
<evidence type="ECO:0000313" key="4">
    <source>
        <dbReference type="Proteomes" id="UP000198519"/>
    </source>
</evidence>
<dbReference type="OrthoDB" id="7063364at2"/>
<dbReference type="AlphaFoldDB" id="A0A1I4QHM9"/>
<keyword evidence="4" id="KW-1185">Reference proteome</keyword>
<dbReference type="EMBL" id="FOUE01000003">
    <property type="protein sequence ID" value="SFM39195.1"/>
    <property type="molecule type" value="Genomic_DNA"/>
</dbReference>
<gene>
    <name evidence="3" type="ORF">SAMN04487963_2381</name>
</gene>
<accession>A0A1I4QHM9</accession>